<evidence type="ECO:0000313" key="5">
    <source>
        <dbReference type="EMBL" id="HIT41853.1"/>
    </source>
</evidence>
<dbReference type="Pfam" id="PF12833">
    <property type="entry name" value="HTH_18"/>
    <property type="match status" value="1"/>
</dbReference>
<dbReference type="Gene3D" id="2.60.120.280">
    <property type="entry name" value="Regulatory protein AraC"/>
    <property type="match status" value="1"/>
</dbReference>
<evidence type="ECO:0000256" key="3">
    <source>
        <dbReference type="ARBA" id="ARBA00023163"/>
    </source>
</evidence>
<dbReference type="PANTHER" id="PTHR43280:SF28">
    <property type="entry name" value="HTH-TYPE TRANSCRIPTIONAL ACTIVATOR RHAS"/>
    <property type="match status" value="1"/>
</dbReference>
<organism evidence="5 6">
    <name type="scientific">Candidatus Caccovicinus merdipullorum</name>
    <dbReference type="NCBI Taxonomy" id="2840724"/>
    <lineage>
        <taxon>Bacteria</taxon>
        <taxon>Bacillati</taxon>
        <taxon>Bacillota</taxon>
        <taxon>Clostridia</taxon>
        <taxon>Eubacteriales</taxon>
        <taxon>Candidatus Caccovicinus</taxon>
    </lineage>
</organism>
<evidence type="ECO:0000256" key="2">
    <source>
        <dbReference type="ARBA" id="ARBA00023125"/>
    </source>
</evidence>
<reference evidence="5" key="1">
    <citation type="submission" date="2020-10" db="EMBL/GenBank/DDBJ databases">
        <authorList>
            <person name="Gilroy R."/>
        </authorList>
    </citation>
    <scope>NUCLEOTIDE SEQUENCE</scope>
    <source>
        <strain evidence="5">CHK123-3438</strain>
    </source>
</reference>
<dbReference type="SUPFAM" id="SSF46689">
    <property type="entry name" value="Homeodomain-like"/>
    <property type="match status" value="2"/>
</dbReference>
<dbReference type="AlphaFoldDB" id="A0A9D1GIP5"/>
<keyword evidence="1" id="KW-0805">Transcription regulation</keyword>
<feature type="domain" description="HTH araC/xylS-type" evidence="4">
    <location>
        <begin position="182"/>
        <end position="280"/>
    </location>
</feature>
<dbReference type="InterPro" id="IPR037923">
    <property type="entry name" value="HTH-like"/>
</dbReference>
<dbReference type="Proteomes" id="UP000886860">
    <property type="component" value="Unassembled WGS sequence"/>
</dbReference>
<proteinExistence type="predicted"/>
<sequence length="283" mass="32308">MMNYEQGVFGVLNADAMEDEPLLLLDGGIERRKDETYDFDNGARESFRGFLFQYTLRGEGIFIRNGREYRVRPGDGFFVSLPEDSRYCLPDTPGAEWEFLYLHFAGPAALPFAGRLNALGKDVIFLDPESRPVRMAMDMQRRLVKGGRLERYEGGEFLYGFLCGLLREAENSGIRGRDSLAQKAAEYIRQEYSHLQGVEEVAAVFKVSPAHLSRCFKKEMGIPPIEFLNRQRVQAAMNQLLGTEKTVKEIGEENGFSCGNYFGKVFRRYAGVSPEIYRMRNRI</sequence>
<reference evidence="5" key="2">
    <citation type="journal article" date="2021" name="PeerJ">
        <title>Extensive microbial diversity within the chicken gut microbiome revealed by metagenomics and culture.</title>
        <authorList>
            <person name="Gilroy R."/>
            <person name="Ravi A."/>
            <person name="Getino M."/>
            <person name="Pursley I."/>
            <person name="Horton D.L."/>
            <person name="Alikhan N.F."/>
            <person name="Baker D."/>
            <person name="Gharbi K."/>
            <person name="Hall N."/>
            <person name="Watson M."/>
            <person name="Adriaenssens E.M."/>
            <person name="Foster-Nyarko E."/>
            <person name="Jarju S."/>
            <person name="Secka A."/>
            <person name="Antonio M."/>
            <person name="Oren A."/>
            <person name="Chaudhuri R.R."/>
            <person name="La Ragione R."/>
            <person name="Hildebrand F."/>
            <person name="Pallen M.J."/>
        </authorList>
    </citation>
    <scope>NUCLEOTIDE SEQUENCE</scope>
    <source>
        <strain evidence="5">CHK123-3438</strain>
    </source>
</reference>
<dbReference type="EMBL" id="DVKS01000123">
    <property type="protein sequence ID" value="HIT41853.1"/>
    <property type="molecule type" value="Genomic_DNA"/>
</dbReference>
<dbReference type="InterPro" id="IPR018062">
    <property type="entry name" value="HTH_AraC-typ_CS"/>
</dbReference>
<comment type="caution">
    <text evidence="5">The sequence shown here is derived from an EMBL/GenBank/DDBJ whole genome shotgun (WGS) entry which is preliminary data.</text>
</comment>
<dbReference type="InterPro" id="IPR018060">
    <property type="entry name" value="HTH_AraC"/>
</dbReference>
<dbReference type="SMART" id="SM00342">
    <property type="entry name" value="HTH_ARAC"/>
    <property type="match status" value="1"/>
</dbReference>
<accession>A0A9D1GIP5</accession>
<dbReference type="Pfam" id="PF02311">
    <property type="entry name" value="AraC_binding"/>
    <property type="match status" value="1"/>
</dbReference>
<gene>
    <name evidence="5" type="ORF">IAB60_07145</name>
</gene>
<keyword evidence="2" id="KW-0238">DNA-binding</keyword>
<evidence type="ECO:0000259" key="4">
    <source>
        <dbReference type="PROSITE" id="PS01124"/>
    </source>
</evidence>
<dbReference type="PANTHER" id="PTHR43280">
    <property type="entry name" value="ARAC-FAMILY TRANSCRIPTIONAL REGULATOR"/>
    <property type="match status" value="1"/>
</dbReference>
<keyword evidence="3" id="KW-0804">Transcription</keyword>
<dbReference type="InterPro" id="IPR003313">
    <property type="entry name" value="AraC-bd"/>
</dbReference>
<dbReference type="SUPFAM" id="SSF51215">
    <property type="entry name" value="Regulatory protein AraC"/>
    <property type="match status" value="1"/>
</dbReference>
<evidence type="ECO:0000256" key="1">
    <source>
        <dbReference type="ARBA" id="ARBA00023015"/>
    </source>
</evidence>
<name>A0A9D1GIP5_9FIRM</name>
<protein>
    <submittedName>
        <fullName evidence="5">Helix-turn-helix transcriptional regulator</fullName>
    </submittedName>
</protein>
<dbReference type="Gene3D" id="1.10.10.60">
    <property type="entry name" value="Homeodomain-like"/>
    <property type="match status" value="2"/>
</dbReference>
<dbReference type="PROSITE" id="PS01124">
    <property type="entry name" value="HTH_ARAC_FAMILY_2"/>
    <property type="match status" value="1"/>
</dbReference>
<dbReference type="GO" id="GO:0003700">
    <property type="term" value="F:DNA-binding transcription factor activity"/>
    <property type="evidence" value="ECO:0007669"/>
    <property type="project" value="InterPro"/>
</dbReference>
<dbReference type="GO" id="GO:0043565">
    <property type="term" value="F:sequence-specific DNA binding"/>
    <property type="evidence" value="ECO:0007669"/>
    <property type="project" value="InterPro"/>
</dbReference>
<dbReference type="InterPro" id="IPR009057">
    <property type="entry name" value="Homeodomain-like_sf"/>
</dbReference>
<evidence type="ECO:0000313" key="6">
    <source>
        <dbReference type="Proteomes" id="UP000886860"/>
    </source>
</evidence>
<dbReference type="PROSITE" id="PS00041">
    <property type="entry name" value="HTH_ARAC_FAMILY_1"/>
    <property type="match status" value="1"/>
</dbReference>